<organism evidence="1 2">
    <name type="scientific">Sphingobium boeckii</name>
    <dbReference type="NCBI Taxonomy" id="1082345"/>
    <lineage>
        <taxon>Bacteria</taxon>
        <taxon>Pseudomonadati</taxon>
        <taxon>Pseudomonadota</taxon>
        <taxon>Alphaproteobacteria</taxon>
        <taxon>Sphingomonadales</taxon>
        <taxon>Sphingomonadaceae</taxon>
        <taxon>Sphingobium</taxon>
    </lineage>
</organism>
<dbReference type="EMBL" id="JACIJC010000001">
    <property type="protein sequence ID" value="MBB5684431.1"/>
    <property type="molecule type" value="Genomic_DNA"/>
</dbReference>
<keyword evidence="2" id="KW-1185">Reference proteome</keyword>
<dbReference type="RefSeq" id="WP_184014733.1">
    <property type="nucleotide sequence ID" value="NZ_JACIJC010000001.1"/>
</dbReference>
<name>A0A7W9AFA3_9SPHN</name>
<dbReference type="AlphaFoldDB" id="A0A7W9AFA3"/>
<gene>
    <name evidence="1" type="ORF">FHS49_000422</name>
</gene>
<accession>A0A7W9AFA3</accession>
<comment type="caution">
    <text evidence="1">The sequence shown here is derived from an EMBL/GenBank/DDBJ whole genome shotgun (WGS) entry which is preliminary data.</text>
</comment>
<protein>
    <submittedName>
        <fullName evidence="1">Uncharacterized protein</fullName>
    </submittedName>
</protein>
<evidence type="ECO:0000313" key="2">
    <source>
        <dbReference type="Proteomes" id="UP000549617"/>
    </source>
</evidence>
<proteinExistence type="predicted"/>
<evidence type="ECO:0000313" key="1">
    <source>
        <dbReference type="EMBL" id="MBB5684431.1"/>
    </source>
</evidence>
<dbReference type="Proteomes" id="UP000549617">
    <property type="component" value="Unassembled WGS sequence"/>
</dbReference>
<reference evidence="1 2" key="1">
    <citation type="submission" date="2020-08" db="EMBL/GenBank/DDBJ databases">
        <title>Genomic Encyclopedia of Type Strains, Phase IV (KMG-IV): sequencing the most valuable type-strain genomes for metagenomic binning, comparative biology and taxonomic classification.</title>
        <authorList>
            <person name="Goeker M."/>
        </authorList>
    </citation>
    <scope>NUCLEOTIDE SEQUENCE [LARGE SCALE GENOMIC DNA]</scope>
    <source>
        <strain evidence="1 2">DSM 25079</strain>
    </source>
</reference>
<sequence>MAEWLYEAGIGEDRAALIEDDRIVEALIAPEDAGPRAGAIITARLVEILVPRLQGRVSLEGGGEALLDGIPPGMTQGAALPVRIVREAIPERGRAKLPKAIAAVDDVTPRPGPDLLARIEASGHPVRRIQPHERDLLEQAGWSETLEEALDGEIPFPGGALRLSVTPAMTVFDVDGSLPLEPLAVNAATAVGAAIHRLGIAGSIGVDFPTLAGKAARKAVADALDAALPQPFERTAMNGFGFMQIIRRRIRPSLPDILLHDPAAAQLRAHLRRIERDPPPHGQPVLLRPAALALIRATPHWQEEINRRTGRTILFARHEAASHPQEGDHGQER</sequence>